<dbReference type="EMBL" id="JBJKFK010005876">
    <property type="protein sequence ID" value="KAL3308101.1"/>
    <property type="molecule type" value="Genomic_DNA"/>
</dbReference>
<dbReference type="Gene3D" id="1.20.58.60">
    <property type="match status" value="1"/>
</dbReference>
<protein>
    <submittedName>
        <fullName evidence="1">Uncharacterized protein</fullName>
    </submittedName>
</protein>
<dbReference type="SUPFAM" id="SSF46966">
    <property type="entry name" value="Spectrin repeat"/>
    <property type="match status" value="1"/>
</dbReference>
<dbReference type="Proteomes" id="UP001626550">
    <property type="component" value="Unassembled WGS sequence"/>
</dbReference>
<evidence type="ECO:0000313" key="1">
    <source>
        <dbReference type="EMBL" id="KAL3308101.1"/>
    </source>
</evidence>
<feature type="non-terminal residue" evidence="1">
    <location>
        <position position="1"/>
    </location>
</feature>
<gene>
    <name evidence="1" type="ORF">Ciccas_013372</name>
</gene>
<sequence length="108" mass="12982">ARQQEAGIGWTAALIKEQLRENRLFERAMEIGEIVAKHLQEFVMTRRDGKRRQVEERIADLAKRWSAVVDWVQNRYANLQNALLHWRHFEEEAMILSHWLEQREQETS</sequence>
<evidence type="ECO:0000313" key="2">
    <source>
        <dbReference type="Proteomes" id="UP001626550"/>
    </source>
</evidence>
<dbReference type="AlphaFoldDB" id="A0ABD2PKR5"/>
<name>A0ABD2PKR5_9PLAT</name>
<comment type="caution">
    <text evidence="1">The sequence shown here is derived from an EMBL/GenBank/DDBJ whole genome shotgun (WGS) entry which is preliminary data.</text>
</comment>
<accession>A0ABD2PKR5</accession>
<keyword evidence="2" id="KW-1185">Reference proteome</keyword>
<reference evidence="1 2" key="1">
    <citation type="submission" date="2024-11" db="EMBL/GenBank/DDBJ databases">
        <title>Adaptive evolution of stress response genes in parasites aligns with host niche diversity.</title>
        <authorList>
            <person name="Hahn C."/>
            <person name="Resl P."/>
        </authorList>
    </citation>
    <scope>NUCLEOTIDE SEQUENCE [LARGE SCALE GENOMIC DNA]</scope>
    <source>
        <strain evidence="1">EGGRZ-B1_66</strain>
        <tissue evidence="1">Body</tissue>
    </source>
</reference>
<feature type="non-terminal residue" evidence="1">
    <location>
        <position position="108"/>
    </location>
</feature>
<proteinExistence type="predicted"/>
<organism evidence="1 2">
    <name type="scientific">Cichlidogyrus casuarinus</name>
    <dbReference type="NCBI Taxonomy" id="1844966"/>
    <lineage>
        <taxon>Eukaryota</taxon>
        <taxon>Metazoa</taxon>
        <taxon>Spiralia</taxon>
        <taxon>Lophotrochozoa</taxon>
        <taxon>Platyhelminthes</taxon>
        <taxon>Monogenea</taxon>
        <taxon>Monopisthocotylea</taxon>
        <taxon>Dactylogyridea</taxon>
        <taxon>Ancyrocephalidae</taxon>
        <taxon>Cichlidogyrus</taxon>
    </lineage>
</organism>